<feature type="non-terminal residue" evidence="1">
    <location>
        <position position="1"/>
    </location>
</feature>
<sequence length="68" mass="7951">KQQHEARWERKEKMRWLEERKMDGEAEGGGGEEHFRIRLLLDNSQEDLSPTLESCEVCGSDCTPTSNW</sequence>
<protein>
    <submittedName>
        <fullName evidence="1">Uncharacterized protein</fullName>
    </submittedName>
</protein>
<gene>
    <name evidence="1" type="primary">Nfu_g_1_002208</name>
</gene>
<dbReference type="EMBL" id="HADY01000724">
    <property type="protein sequence ID" value="SBP39209.1"/>
    <property type="molecule type" value="Transcribed_RNA"/>
</dbReference>
<name>A0A1A7Z9D9_NOTFU</name>
<proteinExistence type="predicted"/>
<reference evidence="1" key="1">
    <citation type="submission" date="2016-05" db="EMBL/GenBank/DDBJ databases">
        <authorList>
            <person name="Lavstsen T."/>
            <person name="Jespersen J.S."/>
        </authorList>
    </citation>
    <scope>NUCLEOTIDE SEQUENCE</scope>
    <source>
        <tissue evidence="1">Brain</tissue>
    </source>
</reference>
<accession>A0A1A7Z9D9</accession>
<evidence type="ECO:0000313" key="1">
    <source>
        <dbReference type="EMBL" id="SBP39209.1"/>
    </source>
</evidence>
<reference evidence="1" key="2">
    <citation type="submission" date="2016-06" db="EMBL/GenBank/DDBJ databases">
        <title>The genome of a short-lived fish provides insights into sex chromosome evolution and the genetic control of aging.</title>
        <authorList>
            <person name="Reichwald K."/>
            <person name="Felder M."/>
            <person name="Petzold A."/>
            <person name="Koch P."/>
            <person name="Groth M."/>
            <person name="Platzer M."/>
        </authorList>
    </citation>
    <scope>NUCLEOTIDE SEQUENCE</scope>
    <source>
        <tissue evidence="1">Brain</tissue>
    </source>
</reference>
<dbReference type="AlphaFoldDB" id="A0A1A7Z9D9"/>
<feature type="non-terminal residue" evidence="1">
    <location>
        <position position="68"/>
    </location>
</feature>
<organism evidence="1">
    <name type="scientific">Nothobranchius furzeri</name>
    <name type="common">Turquoise killifish</name>
    <dbReference type="NCBI Taxonomy" id="105023"/>
    <lineage>
        <taxon>Eukaryota</taxon>
        <taxon>Metazoa</taxon>
        <taxon>Chordata</taxon>
        <taxon>Craniata</taxon>
        <taxon>Vertebrata</taxon>
        <taxon>Euteleostomi</taxon>
        <taxon>Actinopterygii</taxon>
        <taxon>Neopterygii</taxon>
        <taxon>Teleostei</taxon>
        <taxon>Neoteleostei</taxon>
        <taxon>Acanthomorphata</taxon>
        <taxon>Ovalentaria</taxon>
        <taxon>Atherinomorphae</taxon>
        <taxon>Cyprinodontiformes</taxon>
        <taxon>Nothobranchiidae</taxon>
        <taxon>Nothobranchius</taxon>
    </lineage>
</organism>